<evidence type="ECO:0000313" key="3">
    <source>
        <dbReference type="Proteomes" id="UP000182054"/>
    </source>
</evidence>
<dbReference type="AlphaFoldDB" id="A0A1I0SNR4"/>
<evidence type="ECO:0000313" key="2">
    <source>
        <dbReference type="EMBL" id="SFA41063.1"/>
    </source>
</evidence>
<accession>A0A1I0SNR4</accession>
<keyword evidence="1" id="KW-0812">Transmembrane</keyword>
<keyword evidence="1" id="KW-1133">Transmembrane helix</keyword>
<name>A0A1I0SNR4_9NOCA</name>
<reference evidence="2 3" key="1">
    <citation type="submission" date="2016-10" db="EMBL/GenBank/DDBJ databases">
        <authorList>
            <person name="de Groot N.N."/>
        </authorList>
    </citation>
    <scope>NUCLEOTIDE SEQUENCE [LARGE SCALE GENOMIC DNA]</scope>
    <source>
        <strain evidence="2 3">DSM 44908</strain>
    </source>
</reference>
<feature type="transmembrane region" description="Helical" evidence="1">
    <location>
        <begin position="39"/>
        <end position="56"/>
    </location>
</feature>
<evidence type="ECO:0000256" key="1">
    <source>
        <dbReference type="SAM" id="Phobius"/>
    </source>
</evidence>
<proteinExistence type="predicted"/>
<organism evidence="2 3">
    <name type="scientific">Rhodococcoides kroppenstedtii</name>
    <dbReference type="NCBI Taxonomy" id="293050"/>
    <lineage>
        <taxon>Bacteria</taxon>
        <taxon>Bacillati</taxon>
        <taxon>Actinomycetota</taxon>
        <taxon>Actinomycetes</taxon>
        <taxon>Mycobacteriales</taxon>
        <taxon>Nocardiaceae</taxon>
        <taxon>Rhodococcoides</taxon>
    </lineage>
</organism>
<gene>
    <name evidence="2" type="ORF">SAMN05444374_10217</name>
</gene>
<dbReference type="RefSeq" id="WP_068364330.1">
    <property type="nucleotide sequence ID" value="NZ_FOJN01000002.1"/>
</dbReference>
<feature type="transmembrane region" description="Helical" evidence="1">
    <location>
        <begin position="63"/>
        <end position="83"/>
    </location>
</feature>
<protein>
    <submittedName>
        <fullName evidence="2">Uncharacterized protein</fullName>
    </submittedName>
</protein>
<dbReference type="Proteomes" id="UP000182054">
    <property type="component" value="Unassembled WGS sequence"/>
</dbReference>
<dbReference type="GeneID" id="85484502"/>
<sequence>MRALSGSVTAGLVILTAVVIAAAVIGDDRGFPGPGTATVAWHVVAVVAALVLQHLADHRTRALSVLGSLGVLAVAGALVWTQWWN</sequence>
<dbReference type="EMBL" id="FOJN01000002">
    <property type="protein sequence ID" value="SFA41063.1"/>
    <property type="molecule type" value="Genomic_DNA"/>
</dbReference>
<keyword evidence="1" id="KW-0472">Membrane</keyword>